<dbReference type="InterPro" id="IPR036935">
    <property type="entry name" value="Ribosomal_bL9_N_sf"/>
</dbReference>
<dbReference type="Gene3D" id="3.40.5.10">
    <property type="entry name" value="Ribosomal protein L9, N-terminal domain"/>
    <property type="match status" value="1"/>
</dbReference>
<organism evidence="6 7">
    <name type="scientific">Extremus antarcticus</name>
    <dbReference type="NCBI Taxonomy" id="702011"/>
    <lineage>
        <taxon>Eukaryota</taxon>
        <taxon>Fungi</taxon>
        <taxon>Dikarya</taxon>
        <taxon>Ascomycota</taxon>
        <taxon>Pezizomycotina</taxon>
        <taxon>Dothideomycetes</taxon>
        <taxon>Dothideomycetidae</taxon>
        <taxon>Mycosphaerellales</taxon>
        <taxon>Extremaceae</taxon>
        <taxon>Extremus</taxon>
    </lineage>
</organism>
<reference evidence="6" key="1">
    <citation type="submission" date="2023-04" db="EMBL/GenBank/DDBJ databases">
        <title>Black Yeasts Isolated from many extreme environments.</title>
        <authorList>
            <person name="Coleine C."/>
            <person name="Stajich J.E."/>
            <person name="Selbmann L."/>
        </authorList>
    </citation>
    <scope>NUCLEOTIDE SEQUENCE</scope>
    <source>
        <strain evidence="6">CCFEE 5312</strain>
    </source>
</reference>
<evidence type="ECO:0000256" key="4">
    <source>
        <dbReference type="SAM" id="MobiDB-lite"/>
    </source>
</evidence>
<evidence type="ECO:0000313" key="6">
    <source>
        <dbReference type="EMBL" id="KAK3049436.1"/>
    </source>
</evidence>
<dbReference type="SUPFAM" id="SSF55658">
    <property type="entry name" value="L9 N-domain-like"/>
    <property type="match status" value="1"/>
</dbReference>
<comment type="caution">
    <text evidence="6">The sequence shown here is derived from an EMBL/GenBank/DDBJ whole genome shotgun (WGS) entry which is preliminary data.</text>
</comment>
<gene>
    <name evidence="6" type="ORF">LTR09_009355</name>
</gene>
<dbReference type="AlphaFoldDB" id="A0AAJ0DG19"/>
<proteinExistence type="inferred from homology"/>
<evidence type="ECO:0000256" key="2">
    <source>
        <dbReference type="ARBA" id="ARBA00022980"/>
    </source>
</evidence>
<dbReference type="InterPro" id="IPR009027">
    <property type="entry name" value="Ribosomal_bL9/RNase_H1_N"/>
</dbReference>
<dbReference type="GO" id="GO:1990904">
    <property type="term" value="C:ribonucleoprotein complex"/>
    <property type="evidence" value="ECO:0007669"/>
    <property type="project" value="UniProtKB-KW"/>
</dbReference>
<accession>A0AAJ0DG19</accession>
<dbReference type="InterPro" id="IPR020070">
    <property type="entry name" value="Ribosomal_bL9_N"/>
</dbReference>
<sequence>MATPLRPRAVPQCLNCLRRSALGGSTDGAAQSSALRQQVRGKKKMVNNSQFVTVRLRKDVKAYGRKGAVIPLSRGEMRNKWFPTRSADYVTMPELKKLRLSNTTIERDFTYGMDEELGRGTPSEQDLPSAIPSMSNEEVVEASAFQKKVPIARLTPERSTELLEQFIRPRLEFYRQPIMEEKKEAEPEPDTPAPEPRKQARFGSGAGAELLAARMGGFVEPKIEKEVEGPQAIYGSVSPLDVLQAVRAALAENDEAKRVVLTEQDVQFVDMPDTEGETAKVVKHVGDFAVEIKAKGAERAVRRVVTVVPQEL</sequence>
<keyword evidence="2" id="KW-0689">Ribosomal protein</keyword>
<evidence type="ECO:0000259" key="5">
    <source>
        <dbReference type="Pfam" id="PF01281"/>
    </source>
</evidence>
<evidence type="ECO:0000313" key="7">
    <source>
        <dbReference type="Proteomes" id="UP001271007"/>
    </source>
</evidence>
<dbReference type="EMBL" id="JAWDJX010000040">
    <property type="protein sequence ID" value="KAK3049436.1"/>
    <property type="molecule type" value="Genomic_DNA"/>
</dbReference>
<keyword evidence="7" id="KW-1185">Reference proteome</keyword>
<keyword evidence="3" id="KW-0687">Ribonucleoprotein</keyword>
<feature type="region of interest" description="Disordered" evidence="4">
    <location>
        <begin position="180"/>
        <end position="201"/>
    </location>
</feature>
<dbReference type="Proteomes" id="UP001271007">
    <property type="component" value="Unassembled WGS sequence"/>
</dbReference>
<evidence type="ECO:0000256" key="1">
    <source>
        <dbReference type="ARBA" id="ARBA00010605"/>
    </source>
</evidence>
<evidence type="ECO:0000256" key="3">
    <source>
        <dbReference type="ARBA" id="ARBA00023274"/>
    </source>
</evidence>
<dbReference type="GO" id="GO:0005840">
    <property type="term" value="C:ribosome"/>
    <property type="evidence" value="ECO:0007669"/>
    <property type="project" value="UniProtKB-KW"/>
</dbReference>
<dbReference type="Pfam" id="PF01281">
    <property type="entry name" value="Ribosomal_L9_N"/>
    <property type="match status" value="1"/>
</dbReference>
<name>A0AAJ0DG19_9PEZI</name>
<feature type="domain" description="Ribosomal protein L9" evidence="5">
    <location>
        <begin position="53"/>
        <end position="98"/>
    </location>
</feature>
<comment type="similarity">
    <text evidence="1">Belongs to the bacterial ribosomal protein bL9 family.</text>
</comment>
<protein>
    <recommendedName>
        <fullName evidence="5">Ribosomal protein L9 domain-containing protein</fullName>
    </recommendedName>
</protein>